<gene>
    <name evidence="1" type="ORF">MPL3365_140121</name>
</gene>
<dbReference type="Proteomes" id="UP000046122">
    <property type="component" value="Unassembled WGS sequence"/>
</dbReference>
<protein>
    <submittedName>
        <fullName evidence="1">Uncharacterized protein</fullName>
    </submittedName>
</protein>
<reference evidence="1 2" key="1">
    <citation type="submission" date="2014-08" db="EMBL/GenBank/DDBJ databases">
        <authorList>
            <person name="Moulin Lionel"/>
        </authorList>
    </citation>
    <scope>NUCLEOTIDE SEQUENCE [LARGE SCALE GENOMIC DNA]</scope>
</reference>
<evidence type="ECO:0000313" key="2">
    <source>
        <dbReference type="Proteomes" id="UP000046122"/>
    </source>
</evidence>
<sequence>MSAGKIPWEQILTVFLSRGADDLDRNTIAAWRLGVRPHLGPQASMAPACPSTYASARAV</sequence>
<accession>A0A090G406</accession>
<name>A0A090G406_MESPL</name>
<dbReference type="EMBL" id="CCNE01000006">
    <property type="protein sequence ID" value="CDX51937.1"/>
    <property type="molecule type" value="Genomic_DNA"/>
</dbReference>
<dbReference type="AlphaFoldDB" id="A0A090G406"/>
<proteinExistence type="predicted"/>
<organism evidence="1 2">
    <name type="scientific">Mesorhizobium plurifarium</name>
    <dbReference type="NCBI Taxonomy" id="69974"/>
    <lineage>
        <taxon>Bacteria</taxon>
        <taxon>Pseudomonadati</taxon>
        <taxon>Pseudomonadota</taxon>
        <taxon>Alphaproteobacteria</taxon>
        <taxon>Hyphomicrobiales</taxon>
        <taxon>Phyllobacteriaceae</taxon>
        <taxon>Mesorhizobium</taxon>
    </lineage>
</organism>
<evidence type="ECO:0000313" key="1">
    <source>
        <dbReference type="EMBL" id="CDX51937.1"/>
    </source>
</evidence>